<accession>A0A7C8NP99</accession>
<protein>
    <submittedName>
        <fullName evidence="2">Uncharacterized protein</fullName>
    </submittedName>
</protein>
<dbReference type="EMBL" id="WIQW01000088">
    <property type="protein sequence ID" value="KAF3085673.1"/>
    <property type="molecule type" value="Genomic_DNA"/>
</dbReference>
<name>A0A7C8NP99_ORBOL</name>
<evidence type="ECO:0000313" key="4">
    <source>
        <dbReference type="Proteomes" id="UP000480548"/>
    </source>
</evidence>
<proteinExistence type="predicted"/>
<dbReference type="AlphaFoldDB" id="A0A7C8NP99"/>
<dbReference type="Proteomes" id="UP000480548">
    <property type="component" value="Unassembled WGS sequence"/>
</dbReference>
<evidence type="ECO:0000313" key="2">
    <source>
        <dbReference type="EMBL" id="KAF3123685.1"/>
    </source>
</evidence>
<reference evidence="3 4" key="1">
    <citation type="submission" date="2019-06" db="EMBL/GenBank/DDBJ databases">
        <authorList>
            <person name="Palmer J.M."/>
        </authorList>
    </citation>
    <scope>NUCLEOTIDE SEQUENCE [LARGE SCALE GENOMIC DNA]</scope>
    <source>
        <strain evidence="1 3">TWF102</strain>
        <strain evidence="2 4">TWF703</strain>
    </source>
</reference>
<sequence>MARNSRRLRVINGSWDSEKPLSFAIFVSRSSDSSAIVSFLGRQTKWIEQYEFQLPRSQLYSSDIYSPALVRTFKNTGAHGQGIYGGNPEDISVKEDRA</sequence>
<evidence type="ECO:0000313" key="1">
    <source>
        <dbReference type="EMBL" id="KAF3085673.1"/>
    </source>
</evidence>
<organism evidence="2 4">
    <name type="scientific">Orbilia oligospora</name>
    <name type="common">Nematode-trapping fungus</name>
    <name type="synonym">Arthrobotrys oligospora</name>
    <dbReference type="NCBI Taxonomy" id="2813651"/>
    <lineage>
        <taxon>Eukaryota</taxon>
        <taxon>Fungi</taxon>
        <taxon>Dikarya</taxon>
        <taxon>Ascomycota</taxon>
        <taxon>Pezizomycotina</taxon>
        <taxon>Orbiliomycetes</taxon>
        <taxon>Orbiliales</taxon>
        <taxon>Orbiliaceae</taxon>
        <taxon>Orbilia</taxon>
    </lineage>
</organism>
<comment type="caution">
    <text evidence="2">The sequence shown here is derived from an EMBL/GenBank/DDBJ whole genome shotgun (WGS) entry which is preliminary data.</text>
</comment>
<dbReference type="Proteomes" id="UP000475325">
    <property type="component" value="Unassembled WGS sequence"/>
</dbReference>
<evidence type="ECO:0000313" key="3">
    <source>
        <dbReference type="Proteomes" id="UP000475325"/>
    </source>
</evidence>
<gene>
    <name evidence="1" type="ORF">TWF102_011302</name>
    <name evidence="2" type="ORF">TWF703_000672</name>
</gene>
<dbReference type="EMBL" id="WIQZ01000107">
    <property type="protein sequence ID" value="KAF3123685.1"/>
    <property type="molecule type" value="Genomic_DNA"/>
</dbReference>